<evidence type="ECO:0000256" key="1">
    <source>
        <dbReference type="SAM" id="SignalP"/>
    </source>
</evidence>
<protein>
    <submittedName>
        <fullName evidence="2">Uncharacterized protein</fullName>
    </submittedName>
</protein>
<evidence type="ECO:0000313" key="2">
    <source>
        <dbReference type="EnsemblMetazoa" id="CJA01738.1"/>
    </source>
</evidence>
<feature type="signal peptide" evidence="1">
    <location>
        <begin position="1"/>
        <end position="21"/>
    </location>
</feature>
<sequence length="79" mass="8801">MTVGVCRALLVLCALFVACAAFRRMELEDRMQISRFHEPGKGAATAAIGDDQYLRYLSEYFGHPMQRRSAAGPTFDPSM</sequence>
<keyword evidence="3" id="KW-1185">Reference proteome</keyword>
<dbReference type="AlphaFoldDB" id="A0A8R1HMA0"/>
<dbReference type="OMA" id="EDRMQMS"/>
<name>A0A8R1HMA0_CAEJA</name>
<organism evidence="2 3">
    <name type="scientific">Caenorhabditis japonica</name>
    <dbReference type="NCBI Taxonomy" id="281687"/>
    <lineage>
        <taxon>Eukaryota</taxon>
        <taxon>Metazoa</taxon>
        <taxon>Ecdysozoa</taxon>
        <taxon>Nematoda</taxon>
        <taxon>Chromadorea</taxon>
        <taxon>Rhabditida</taxon>
        <taxon>Rhabditina</taxon>
        <taxon>Rhabditomorpha</taxon>
        <taxon>Rhabditoidea</taxon>
        <taxon>Rhabditidae</taxon>
        <taxon>Peloderinae</taxon>
        <taxon>Caenorhabditis</taxon>
    </lineage>
</organism>
<keyword evidence="1" id="KW-0732">Signal</keyword>
<dbReference type="EnsemblMetazoa" id="CJA01738.1">
    <property type="protein sequence ID" value="CJA01738.1"/>
    <property type="gene ID" value="WBGene00120942"/>
</dbReference>
<evidence type="ECO:0000313" key="3">
    <source>
        <dbReference type="Proteomes" id="UP000005237"/>
    </source>
</evidence>
<proteinExistence type="predicted"/>
<feature type="chain" id="PRO_5035753144" evidence="1">
    <location>
        <begin position="22"/>
        <end position="79"/>
    </location>
</feature>
<accession>A0A8R1HMA0</accession>
<dbReference type="PROSITE" id="PS51257">
    <property type="entry name" value="PROKAR_LIPOPROTEIN"/>
    <property type="match status" value="1"/>
</dbReference>
<reference evidence="2" key="2">
    <citation type="submission" date="2022-06" db="UniProtKB">
        <authorList>
            <consortium name="EnsemblMetazoa"/>
        </authorList>
    </citation>
    <scope>IDENTIFICATION</scope>
    <source>
        <strain evidence="2">DF5081</strain>
    </source>
</reference>
<dbReference type="Proteomes" id="UP000005237">
    <property type="component" value="Unassembled WGS sequence"/>
</dbReference>
<reference evidence="3" key="1">
    <citation type="submission" date="2010-08" db="EMBL/GenBank/DDBJ databases">
        <authorList>
            <consortium name="Caenorhabditis japonica Sequencing Consortium"/>
            <person name="Wilson R.K."/>
        </authorList>
    </citation>
    <scope>NUCLEOTIDE SEQUENCE [LARGE SCALE GENOMIC DNA]</scope>
    <source>
        <strain evidence="3">DF5081</strain>
    </source>
</reference>